<dbReference type="Proteomes" id="UP000029055">
    <property type="component" value="Unassembled WGS sequence"/>
</dbReference>
<name>A0A087E751_9BIFI</name>
<keyword evidence="2" id="KW-1185">Reference proteome</keyword>
<reference evidence="1 2" key="1">
    <citation type="submission" date="2014-03" db="EMBL/GenBank/DDBJ databases">
        <title>Genomics of Bifidobacteria.</title>
        <authorList>
            <person name="Ventura M."/>
            <person name="Milani C."/>
            <person name="Lugli G.A."/>
        </authorList>
    </citation>
    <scope>NUCLEOTIDE SEQUENCE [LARGE SCALE GENOMIC DNA]</scope>
    <source>
        <strain evidence="1 2">LMG 11597</strain>
    </source>
</reference>
<sequence>MPCSGGWLTGVSGSGWRLWVGGRASVGMGLRGFSCSVRSRFLRRLGGPVSYFARRVGLLRACRRVSVLCGFCPECGRVLLDVRMPEALMPPSDVRHAPRQHISILEYMASQYLGRCQSLLYPSVSANVTELS</sequence>
<organism evidence="1 2">
    <name type="scientific">Bifidobacterium subtile</name>
    <dbReference type="NCBI Taxonomy" id="77635"/>
    <lineage>
        <taxon>Bacteria</taxon>
        <taxon>Bacillati</taxon>
        <taxon>Actinomycetota</taxon>
        <taxon>Actinomycetes</taxon>
        <taxon>Bifidobacteriales</taxon>
        <taxon>Bifidobacteriaceae</taxon>
        <taxon>Bifidobacterium</taxon>
    </lineage>
</organism>
<proteinExistence type="predicted"/>
<protein>
    <submittedName>
        <fullName evidence="1">Uncharacterized protein</fullName>
    </submittedName>
</protein>
<gene>
    <name evidence="1" type="ORF">BISU_3000</name>
</gene>
<dbReference type="AlphaFoldDB" id="A0A087E751"/>
<evidence type="ECO:0000313" key="2">
    <source>
        <dbReference type="Proteomes" id="UP000029055"/>
    </source>
</evidence>
<accession>A0A087E751</accession>
<evidence type="ECO:0000313" key="1">
    <source>
        <dbReference type="EMBL" id="KFJ03602.1"/>
    </source>
</evidence>
<dbReference type="EMBL" id="JGZR01000006">
    <property type="protein sequence ID" value="KFJ03602.1"/>
    <property type="molecule type" value="Genomic_DNA"/>
</dbReference>
<comment type="caution">
    <text evidence="1">The sequence shown here is derived from an EMBL/GenBank/DDBJ whole genome shotgun (WGS) entry which is preliminary data.</text>
</comment>